<protein>
    <recommendedName>
        <fullName evidence="3">Tetrapyrrole methylase domain-containing protein</fullName>
    </recommendedName>
</protein>
<name>A0A8I1XJN8_XANMN</name>
<comment type="pathway">
    <text evidence="1">Cofactor biosynthesis; adenosylcobalamin biosynthesis.</text>
</comment>
<dbReference type="InterPro" id="IPR035996">
    <property type="entry name" value="4pyrrol_Methylase_sf"/>
</dbReference>
<evidence type="ECO:0000256" key="2">
    <source>
        <dbReference type="ARBA" id="ARBA00023244"/>
    </source>
</evidence>
<dbReference type="Pfam" id="PF00590">
    <property type="entry name" value="TP_methylase"/>
    <property type="match status" value="1"/>
</dbReference>
<accession>A0A8I1XJN8</accession>
<dbReference type="InterPro" id="IPR014776">
    <property type="entry name" value="4pyrrole_Mease_sub2"/>
</dbReference>
<sequence length="96" mass="9591">MAASGTTLGIYMGLRRADVLAAALLAHLPASTPAAIVQAATRPEQQRRLTTLGDLGMTASALPPGLPTLLLVGDALSEVAAGCDDRGGPVVVQAMG</sequence>
<evidence type="ECO:0000259" key="3">
    <source>
        <dbReference type="Pfam" id="PF00590"/>
    </source>
</evidence>
<dbReference type="PANTHER" id="PTHR45790:SF3">
    <property type="entry name" value="S-ADENOSYL-L-METHIONINE-DEPENDENT UROPORPHYRINOGEN III METHYLTRANSFERASE, CHLOROPLASTIC"/>
    <property type="match status" value="1"/>
</dbReference>
<organism evidence="4 5">
    <name type="scientific">Xanthomonas manihotis</name>
    <dbReference type="NCBI Taxonomy" id="43353"/>
    <lineage>
        <taxon>Bacteria</taxon>
        <taxon>Pseudomonadati</taxon>
        <taxon>Pseudomonadota</taxon>
        <taxon>Gammaproteobacteria</taxon>
        <taxon>Lysobacterales</taxon>
        <taxon>Lysobacteraceae</taxon>
        <taxon>Xanthomonas</taxon>
    </lineage>
</organism>
<dbReference type="InterPro" id="IPR050161">
    <property type="entry name" value="Siro_Cobalamin_biosynth"/>
</dbReference>
<dbReference type="SUPFAM" id="SSF53790">
    <property type="entry name" value="Tetrapyrrole methylase"/>
    <property type="match status" value="1"/>
</dbReference>
<dbReference type="EMBL" id="JAGHXW010000013">
    <property type="protein sequence ID" value="MBO9758750.1"/>
    <property type="molecule type" value="Genomic_DNA"/>
</dbReference>
<evidence type="ECO:0000313" key="5">
    <source>
        <dbReference type="Proteomes" id="UP000668572"/>
    </source>
</evidence>
<proteinExistence type="predicted"/>
<evidence type="ECO:0000256" key="1">
    <source>
        <dbReference type="ARBA" id="ARBA00004953"/>
    </source>
</evidence>
<dbReference type="InterPro" id="IPR000878">
    <property type="entry name" value="4pyrrol_Mease"/>
</dbReference>
<evidence type="ECO:0000313" key="4">
    <source>
        <dbReference type="EMBL" id="MBO9758750.1"/>
    </source>
</evidence>
<dbReference type="Gene3D" id="3.30.950.10">
    <property type="entry name" value="Methyltransferase, Cobalt-precorrin-4 Transmethylase, Domain 2"/>
    <property type="match status" value="1"/>
</dbReference>
<gene>
    <name evidence="4" type="ORF">J7405_04130</name>
</gene>
<dbReference type="Proteomes" id="UP000668572">
    <property type="component" value="Unassembled WGS sequence"/>
</dbReference>
<dbReference type="PANTHER" id="PTHR45790">
    <property type="entry name" value="SIROHEME SYNTHASE-RELATED"/>
    <property type="match status" value="1"/>
</dbReference>
<dbReference type="GO" id="GO:0004851">
    <property type="term" value="F:uroporphyrin-III C-methyltransferase activity"/>
    <property type="evidence" value="ECO:0007669"/>
    <property type="project" value="TreeGrafter"/>
</dbReference>
<reference evidence="4" key="1">
    <citation type="submission" date="2021-03" db="EMBL/GenBank/DDBJ databases">
        <title>Molecular characterization of Xanthomonas species pathogenic on Araceae and the development of a triplex TaqMan assay for detection of X. phaseoli pv. dieffenbachiae.</title>
        <authorList>
            <person name="Van Der Wolf J."/>
            <person name="Krijger M."/>
            <person name="Mendes O."/>
            <person name="Brankovics B."/>
            <person name="Bonants P."/>
            <person name="Meekes E."/>
        </authorList>
    </citation>
    <scope>NUCLEOTIDE SEQUENCE</scope>
    <source>
        <strain evidence="4">NBC1264</strain>
    </source>
</reference>
<dbReference type="GO" id="GO:0019354">
    <property type="term" value="P:siroheme biosynthetic process"/>
    <property type="evidence" value="ECO:0007669"/>
    <property type="project" value="TreeGrafter"/>
</dbReference>
<feature type="domain" description="Tetrapyrrole methylase" evidence="3">
    <location>
        <begin position="2"/>
        <end position="55"/>
    </location>
</feature>
<comment type="caution">
    <text evidence="4">The sequence shown here is derived from an EMBL/GenBank/DDBJ whole genome shotgun (WGS) entry which is preliminary data.</text>
</comment>
<keyword evidence="2" id="KW-0627">Porphyrin biosynthesis</keyword>
<dbReference type="AlphaFoldDB" id="A0A8I1XJN8"/>